<dbReference type="SUPFAM" id="SSF81606">
    <property type="entry name" value="PP2C-like"/>
    <property type="match status" value="1"/>
</dbReference>
<keyword evidence="2" id="KW-1133">Transmembrane helix</keyword>
<dbReference type="EMBL" id="CP159342">
    <property type="protein sequence ID" value="XCH71612.1"/>
    <property type="molecule type" value="Genomic_DNA"/>
</dbReference>
<feature type="domain" description="PPM-type phosphatase" evidence="3">
    <location>
        <begin position="153"/>
        <end position="345"/>
    </location>
</feature>
<evidence type="ECO:0000259" key="3">
    <source>
        <dbReference type="Pfam" id="PF13672"/>
    </source>
</evidence>
<gene>
    <name evidence="5" type="ORF">ABUL08_14625</name>
    <name evidence="4" type="ORF">VK199_14565</name>
</gene>
<organism evidence="5">
    <name type="scientific">Micromonospora sp. CCTCC AA 2012012</name>
    <dbReference type="NCBI Taxonomy" id="3111921"/>
    <lineage>
        <taxon>Bacteria</taxon>
        <taxon>Bacillati</taxon>
        <taxon>Actinomycetota</taxon>
        <taxon>Actinomycetes</taxon>
        <taxon>Micromonosporales</taxon>
        <taxon>Micromonosporaceae</taxon>
        <taxon>Micromonospora</taxon>
    </lineage>
</organism>
<dbReference type="Gene3D" id="3.60.40.10">
    <property type="entry name" value="PPM-type phosphatase domain"/>
    <property type="match status" value="1"/>
</dbReference>
<proteinExistence type="predicted"/>
<evidence type="ECO:0000313" key="4">
    <source>
        <dbReference type="EMBL" id="XBP90914.1"/>
    </source>
</evidence>
<evidence type="ECO:0000256" key="1">
    <source>
        <dbReference type="SAM" id="MobiDB-lite"/>
    </source>
</evidence>
<protein>
    <submittedName>
        <fullName evidence="5">Protein phosphatase 2C domain-containing protein</fullName>
    </submittedName>
</protein>
<sequence length="381" mass="39853">MDDAVLTAAALLVAGAAVYLGALIGWPRSWPFRRRDAGHHDDGRAGIAVVPSANGAPTQGQPGRPAPGRAGGSAPEPAPGGVMTSPRLPGRQTPAVRRFVIEPGTDSREPESRLPAQVLTTSGWHGSFFHGTCGTASSPRPTARLTVRGATLRGATHASLGTEGQDAIGAAWDEARSALYVAVADGLGSLPRSGRVAAEAIRATLHLCVHRPPALSFADSGERLFEAIADGMVRSLAADAGVLDGACTLVVAEVLPRFDGAEVTVHGVGDSEAWALYDGCWEPLHHERGGADNATRDLPAHSRPQTRSFLLSPGSVLLLGTDGFAAGLDTGTSPLARGLAEYWRTRPSWLEFVNHVSFVDEYYSDDRSAIGVWIGEGDARD</sequence>
<dbReference type="EMBL" id="CP157762">
    <property type="protein sequence ID" value="XBP90914.1"/>
    <property type="molecule type" value="Genomic_DNA"/>
</dbReference>
<keyword evidence="2" id="KW-0472">Membrane</keyword>
<evidence type="ECO:0000313" key="5">
    <source>
        <dbReference type="EMBL" id="XCH71612.1"/>
    </source>
</evidence>
<dbReference type="Pfam" id="PF13672">
    <property type="entry name" value="PP2C_2"/>
    <property type="match status" value="1"/>
</dbReference>
<dbReference type="RefSeq" id="WP_350930466.1">
    <property type="nucleotide sequence ID" value="NZ_CP157762.1"/>
</dbReference>
<feature type="region of interest" description="Disordered" evidence="1">
    <location>
        <begin position="41"/>
        <end position="94"/>
    </location>
</feature>
<dbReference type="AlphaFoldDB" id="A0AAU8H8G4"/>
<reference evidence="4" key="1">
    <citation type="submission" date="2024-01" db="EMBL/GenBank/DDBJ databases">
        <title>The genome sequence of Micromonospora mangrovi CCTCC AA 2012012.</title>
        <authorList>
            <person name="Gao J."/>
        </authorList>
    </citation>
    <scope>NUCLEOTIDE SEQUENCE</scope>
    <source>
        <strain evidence="4">CCTCC AA 2012012</strain>
    </source>
</reference>
<keyword evidence="2" id="KW-0812">Transmembrane</keyword>
<accession>A0AAU8H8G4</accession>
<feature type="compositionally biased region" description="Low complexity" evidence="1">
    <location>
        <begin position="55"/>
        <end position="81"/>
    </location>
</feature>
<reference evidence="5" key="2">
    <citation type="submission" date="2024-06" db="EMBL/GenBank/DDBJ databases">
        <title>Micromonospora mangrovi CCTCC AA 2012012 genome sequences.</title>
        <authorList>
            <person name="Gao J."/>
        </authorList>
    </citation>
    <scope>NUCLEOTIDE SEQUENCE</scope>
    <source>
        <strain evidence="5">CCTCC AA 2012012</strain>
    </source>
</reference>
<dbReference type="InterPro" id="IPR036457">
    <property type="entry name" value="PPM-type-like_dom_sf"/>
</dbReference>
<evidence type="ECO:0000256" key="2">
    <source>
        <dbReference type="SAM" id="Phobius"/>
    </source>
</evidence>
<name>A0AAU8H8G4_9ACTN</name>
<dbReference type="InterPro" id="IPR001932">
    <property type="entry name" value="PPM-type_phosphatase-like_dom"/>
</dbReference>
<feature type="transmembrane region" description="Helical" evidence="2">
    <location>
        <begin position="6"/>
        <end position="26"/>
    </location>
</feature>